<keyword evidence="2" id="KW-1185">Reference proteome</keyword>
<sequence length="416" mass="47716">MRWRRQQEEVEEVKVALMGGECGSGCKVMGGRTGSGCDSGDEWSRWWQQLDRVGEAGWCLPDLGKGRPKDYYCDREREAYEEDFERIYELSIIKDEYSTYYSNLCHANCDPNVVVAEGKGCAENKGFEGCGWKKEKEVHKKFRGGRGVMVDKEDHIISEIFRNEAFWLPVVEKICKRLEGWKRALLSKGRRIAKTMENLLKDFLWEGKDEGKKQTLYRSSIASLASSNLALIAWNFSFSRNLTEREVGDLASLLFLIDHLSLDRNASDKQVYLWVFSFDLDKWNDISQSDIISAMREVLNYVPLKEDCKMQLTLELSRLKCYHILDSLTLEVVKDIKIQELHRFVDDVSSDESKVEDASAMLDDFANDIVDGLHVLSGLKGDESGVIEVHALATIIQDDYFILHLLKEKTIKGAFR</sequence>
<evidence type="ECO:0000313" key="1">
    <source>
        <dbReference type="EMBL" id="KAI8002610.1"/>
    </source>
</evidence>
<organism evidence="1 2">
    <name type="scientific">Camellia lanceoleosa</name>
    <dbReference type="NCBI Taxonomy" id="1840588"/>
    <lineage>
        <taxon>Eukaryota</taxon>
        <taxon>Viridiplantae</taxon>
        <taxon>Streptophyta</taxon>
        <taxon>Embryophyta</taxon>
        <taxon>Tracheophyta</taxon>
        <taxon>Spermatophyta</taxon>
        <taxon>Magnoliopsida</taxon>
        <taxon>eudicotyledons</taxon>
        <taxon>Gunneridae</taxon>
        <taxon>Pentapetalae</taxon>
        <taxon>asterids</taxon>
        <taxon>Ericales</taxon>
        <taxon>Theaceae</taxon>
        <taxon>Camellia</taxon>
    </lineage>
</organism>
<accession>A0ACC0GQT6</accession>
<dbReference type="Proteomes" id="UP001060215">
    <property type="component" value="Chromosome 9"/>
</dbReference>
<comment type="caution">
    <text evidence="1">The sequence shown here is derived from an EMBL/GenBank/DDBJ whole genome shotgun (WGS) entry which is preliminary data.</text>
</comment>
<protein>
    <submittedName>
        <fullName evidence="1">Uncharacterized protein</fullName>
    </submittedName>
</protein>
<gene>
    <name evidence="1" type="ORF">LOK49_LG08G03187</name>
</gene>
<evidence type="ECO:0000313" key="2">
    <source>
        <dbReference type="Proteomes" id="UP001060215"/>
    </source>
</evidence>
<reference evidence="1 2" key="1">
    <citation type="journal article" date="2022" name="Plant J.">
        <title>Chromosome-level genome of Camellia lanceoleosa provides a valuable resource for understanding genome evolution and self-incompatibility.</title>
        <authorList>
            <person name="Gong W."/>
            <person name="Xiao S."/>
            <person name="Wang L."/>
            <person name="Liao Z."/>
            <person name="Chang Y."/>
            <person name="Mo W."/>
            <person name="Hu G."/>
            <person name="Li W."/>
            <person name="Zhao G."/>
            <person name="Zhu H."/>
            <person name="Hu X."/>
            <person name="Ji K."/>
            <person name="Xiang X."/>
            <person name="Song Q."/>
            <person name="Yuan D."/>
            <person name="Jin S."/>
            <person name="Zhang L."/>
        </authorList>
    </citation>
    <scope>NUCLEOTIDE SEQUENCE [LARGE SCALE GENOMIC DNA]</scope>
    <source>
        <strain evidence="1">SQ_2022a</strain>
    </source>
</reference>
<name>A0ACC0GQT6_9ERIC</name>
<dbReference type="EMBL" id="CM045766">
    <property type="protein sequence ID" value="KAI8002610.1"/>
    <property type="molecule type" value="Genomic_DNA"/>
</dbReference>
<proteinExistence type="predicted"/>